<proteinExistence type="predicted"/>
<reference evidence="2 3" key="1">
    <citation type="submission" date="2023-03" db="EMBL/GenBank/DDBJ databases">
        <title>Genome insight into feeding habits of ladybird beetles.</title>
        <authorList>
            <person name="Li H.-S."/>
            <person name="Huang Y.-H."/>
            <person name="Pang H."/>
        </authorList>
    </citation>
    <scope>NUCLEOTIDE SEQUENCE [LARGE SCALE GENOMIC DNA]</scope>
    <source>
        <strain evidence="2">SYSU_2023b</strain>
        <tissue evidence="2">Whole body</tissue>
    </source>
</reference>
<feature type="compositionally biased region" description="Polar residues" evidence="1">
    <location>
        <begin position="179"/>
        <end position="190"/>
    </location>
</feature>
<evidence type="ECO:0000313" key="3">
    <source>
        <dbReference type="Proteomes" id="UP001431783"/>
    </source>
</evidence>
<feature type="region of interest" description="Disordered" evidence="1">
    <location>
        <begin position="29"/>
        <end position="53"/>
    </location>
</feature>
<accession>A0AAW1TR68</accession>
<dbReference type="AlphaFoldDB" id="A0AAW1TR68"/>
<feature type="compositionally biased region" description="Basic and acidic residues" evidence="1">
    <location>
        <begin position="89"/>
        <end position="102"/>
    </location>
</feature>
<feature type="region of interest" description="Disordered" evidence="1">
    <location>
        <begin position="168"/>
        <end position="190"/>
    </location>
</feature>
<keyword evidence="3" id="KW-1185">Reference proteome</keyword>
<dbReference type="Proteomes" id="UP001431783">
    <property type="component" value="Unassembled WGS sequence"/>
</dbReference>
<comment type="caution">
    <text evidence="2">The sequence shown here is derived from an EMBL/GenBank/DDBJ whole genome shotgun (WGS) entry which is preliminary data.</text>
</comment>
<evidence type="ECO:0000256" key="1">
    <source>
        <dbReference type="SAM" id="MobiDB-lite"/>
    </source>
</evidence>
<name>A0AAW1TR68_9CUCU</name>
<evidence type="ECO:0000313" key="2">
    <source>
        <dbReference type="EMBL" id="KAK9870557.1"/>
    </source>
</evidence>
<organism evidence="2 3">
    <name type="scientific">Henosepilachna vigintioctopunctata</name>
    <dbReference type="NCBI Taxonomy" id="420089"/>
    <lineage>
        <taxon>Eukaryota</taxon>
        <taxon>Metazoa</taxon>
        <taxon>Ecdysozoa</taxon>
        <taxon>Arthropoda</taxon>
        <taxon>Hexapoda</taxon>
        <taxon>Insecta</taxon>
        <taxon>Pterygota</taxon>
        <taxon>Neoptera</taxon>
        <taxon>Endopterygota</taxon>
        <taxon>Coleoptera</taxon>
        <taxon>Polyphaga</taxon>
        <taxon>Cucujiformia</taxon>
        <taxon>Coccinelloidea</taxon>
        <taxon>Coccinellidae</taxon>
        <taxon>Epilachninae</taxon>
        <taxon>Epilachnini</taxon>
        <taxon>Henosepilachna</taxon>
    </lineage>
</organism>
<gene>
    <name evidence="2" type="ORF">WA026_008118</name>
</gene>
<protein>
    <submittedName>
        <fullName evidence="2">Uncharacterized protein</fullName>
    </submittedName>
</protein>
<dbReference type="EMBL" id="JARQZJ010000003">
    <property type="protein sequence ID" value="KAK9870557.1"/>
    <property type="molecule type" value="Genomic_DNA"/>
</dbReference>
<sequence>MNRKNDRKWNIGPNISTYMASYQKSEEKYENLPKYSKDKVEKHAPKPPPEKEIDNETLMSLKKHIPFSLMIVPNEITGRNPYTATPKRLLSDDLHKGSPRERPKVFMTPQICTDDIVDPKLKQFILNEIYTSVSRKNELEFFSMVDIDNTVLKGHDIEDFKQEHQSSVNFNPKPLLRPNMTSQQNEKGKTWTNQQIISNIDANKHFWQKKVIKDIDTTFSCLIKEDVKDQIRDSIQNDNISTAHDYTVPGYAGYKPSNPFGISISKKDLSQKHPFTSTYQSIFNSKRDVTNTPCV</sequence>
<feature type="region of interest" description="Disordered" evidence="1">
    <location>
        <begin position="82"/>
        <end position="102"/>
    </location>
</feature>